<organism evidence="3 4">
    <name type="scientific">Streptomyces siamensis</name>
    <dbReference type="NCBI Taxonomy" id="1274986"/>
    <lineage>
        <taxon>Bacteria</taxon>
        <taxon>Bacillati</taxon>
        <taxon>Actinomycetota</taxon>
        <taxon>Actinomycetes</taxon>
        <taxon>Kitasatosporales</taxon>
        <taxon>Streptomycetaceae</taxon>
        <taxon>Streptomyces</taxon>
    </lineage>
</organism>
<feature type="compositionally biased region" description="Basic and acidic residues" evidence="1">
    <location>
        <begin position="412"/>
        <end position="421"/>
    </location>
</feature>
<dbReference type="Proteomes" id="UP001501759">
    <property type="component" value="Unassembled WGS sequence"/>
</dbReference>
<keyword evidence="2" id="KW-0812">Transmembrane</keyword>
<keyword evidence="2" id="KW-0472">Membrane</keyword>
<evidence type="ECO:0000256" key="2">
    <source>
        <dbReference type="SAM" id="Phobius"/>
    </source>
</evidence>
<evidence type="ECO:0000313" key="3">
    <source>
        <dbReference type="EMBL" id="GAA5020889.1"/>
    </source>
</evidence>
<sequence length="437" mass="47270">MTATNTPPPHGPDPTDGSGAGSLSPTQAFVRQARLRPTEVPSDPVMLRPPPVLRGRSWRHRWLWPGLSAAPGTVSSAVLLFVADGVVARLVGCAALVAGIAVALAAALMRGAGSDAAHATQQRRSYLRYLTDTRRQLFRTAALQREADLWSNPEPSELRRVVARRTQLWERRGEDGDFVHVRIGTGRQRLATRLTAPAVPAGADAVCADGVSALVQEYGTLEELPIRVSLRAFQHIHLRGTDEHGVRDLVRSMLAQLVTFHGPDDCRVIVYAPVERSDAWEWIDCLPHARPLSDPAPAARGTALADDAMSLARLLEGLRDRAPFSRDGISPCPHVVVVCDTLPVPTGADWLLDDGRAGVTLIRLVPDTQPGASPDLEITVADDRMTAGTRRAEYIGRPDALTTRQATRLARDLSRLHLGEDEGRDGEDGTTGRGDRA</sequence>
<feature type="transmembrane region" description="Helical" evidence="2">
    <location>
        <begin position="88"/>
        <end position="108"/>
    </location>
</feature>
<gene>
    <name evidence="3" type="ORF">GCM10023335_51140</name>
</gene>
<keyword evidence="2" id="KW-1133">Transmembrane helix</keyword>
<dbReference type="InterPro" id="IPR027417">
    <property type="entry name" value="P-loop_NTPase"/>
</dbReference>
<feature type="region of interest" description="Disordered" evidence="1">
    <location>
        <begin position="1"/>
        <end position="25"/>
    </location>
</feature>
<name>A0ABP9J531_9ACTN</name>
<feature type="transmembrane region" description="Helical" evidence="2">
    <location>
        <begin position="62"/>
        <end position="82"/>
    </location>
</feature>
<accession>A0ABP9J531</accession>
<feature type="compositionally biased region" description="Pro residues" evidence="1">
    <location>
        <begin position="1"/>
        <end position="12"/>
    </location>
</feature>
<comment type="caution">
    <text evidence="3">The sequence shown here is derived from an EMBL/GenBank/DDBJ whole genome shotgun (WGS) entry which is preliminary data.</text>
</comment>
<protein>
    <recommendedName>
        <fullName evidence="5">Type VII secretion protein EccE</fullName>
    </recommendedName>
</protein>
<dbReference type="Gene3D" id="3.40.50.300">
    <property type="entry name" value="P-loop containing nucleotide triphosphate hydrolases"/>
    <property type="match status" value="1"/>
</dbReference>
<proteinExistence type="predicted"/>
<evidence type="ECO:0000313" key="4">
    <source>
        <dbReference type="Proteomes" id="UP001501759"/>
    </source>
</evidence>
<keyword evidence="4" id="KW-1185">Reference proteome</keyword>
<feature type="region of interest" description="Disordered" evidence="1">
    <location>
        <begin position="412"/>
        <end position="437"/>
    </location>
</feature>
<evidence type="ECO:0008006" key="5">
    <source>
        <dbReference type="Google" id="ProtNLM"/>
    </source>
</evidence>
<dbReference type="EMBL" id="BAABKB010000021">
    <property type="protein sequence ID" value="GAA5020889.1"/>
    <property type="molecule type" value="Genomic_DNA"/>
</dbReference>
<reference evidence="4" key="1">
    <citation type="journal article" date="2019" name="Int. J. Syst. Evol. Microbiol.">
        <title>The Global Catalogue of Microorganisms (GCM) 10K type strain sequencing project: providing services to taxonomists for standard genome sequencing and annotation.</title>
        <authorList>
            <consortium name="The Broad Institute Genomics Platform"/>
            <consortium name="The Broad Institute Genome Sequencing Center for Infectious Disease"/>
            <person name="Wu L."/>
            <person name="Ma J."/>
        </authorList>
    </citation>
    <scope>NUCLEOTIDE SEQUENCE [LARGE SCALE GENOMIC DNA]</scope>
    <source>
        <strain evidence="4">JCM 18409</strain>
    </source>
</reference>
<evidence type="ECO:0000256" key="1">
    <source>
        <dbReference type="SAM" id="MobiDB-lite"/>
    </source>
</evidence>